<dbReference type="InterPro" id="IPR013783">
    <property type="entry name" value="Ig-like_fold"/>
</dbReference>
<evidence type="ECO:0000313" key="4">
    <source>
        <dbReference type="EMBL" id="SNR39001.1"/>
    </source>
</evidence>
<evidence type="ECO:0000256" key="1">
    <source>
        <dbReference type="ARBA" id="ARBA00022614"/>
    </source>
</evidence>
<dbReference type="InterPro" id="IPR052574">
    <property type="entry name" value="CDIRP"/>
</dbReference>
<dbReference type="SUPFAM" id="SSF52058">
    <property type="entry name" value="L domain-like"/>
    <property type="match status" value="7"/>
</dbReference>
<keyword evidence="1" id="KW-0433">Leucine-rich repeat</keyword>
<dbReference type="RefSeq" id="WP_141119675.1">
    <property type="nucleotide sequence ID" value="NZ_FZNT01000002.1"/>
</dbReference>
<dbReference type="Gene3D" id="2.60.40.10">
    <property type="entry name" value="Immunoglobulins"/>
    <property type="match status" value="1"/>
</dbReference>
<dbReference type="PANTHER" id="PTHR47566">
    <property type="match status" value="1"/>
</dbReference>
<dbReference type="Proteomes" id="UP000198384">
    <property type="component" value="Unassembled WGS sequence"/>
</dbReference>
<dbReference type="EMBL" id="FZNT01000002">
    <property type="protein sequence ID" value="SNR39001.1"/>
    <property type="molecule type" value="Genomic_DNA"/>
</dbReference>
<evidence type="ECO:0000313" key="5">
    <source>
        <dbReference type="Proteomes" id="UP000198384"/>
    </source>
</evidence>
<gene>
    <name evidence="4" type="ORF">SAMN06265371_102218</name>
</gene>
<keyword evidence="3" id="KW-0732">Signal</keyword>
<evidence type="ECO:0000256" key="3">
    <source>
        <dbReference type="SAM" id="SignalP"/>
    </source>
</evidence>
<accession>A0A238VXT6</accession>
<keyword evidence="2" id="KW-0677">Repeat</keyword>
<dbReference type="GO" id="GO:0035591">
    <property type="term" value="F:signaling adaptor activity"/>
    <property type="evidence" value="ECO:0007669"/>
    <property type="project" value="TreeGrafter"/>
</dbReference>
<protein>
    <recommendedName>
        <fullName evidence="6">Por secretion system C-terminal sorting domain-containing protein</fullName>
    </recommendedName>
</protein>
<keyword evidence="5" id="KW-1185">Reference proteome</keyword>
<dbReference type="CDD" id="cd12956">
    <property type="entry name" value="CBM_SusE-F_like"/>
    <property type="match status" value="1"/>
</dbReference>
<dbReference type="Gene3D" id="2.60.40.3620">
    <property type="match status" value="1"/>
</dbReference>
<name>A0A238VXT6_9FLAO</name>
<sequence length="2578" mass="281671">MKRLLLFFAFILCVNFSFSQGWGIVGSATPNGWGGPDIPMTFNVDLDIWEATVEFTDGEVKFRENNDWANNYGDNGIDGSLEAGGANIPVSAGYYSVSLNLNTQTYTLEPFEFLLVRAWKIASEAGALKVGPTEGSDQWWSNDEQTLIDRACYFDDEYVFNLDGSFQNILGEETWLEPWQGGAEPNGQCGAPKAPHNGTVTATYSYDEIAGTITINGQGAYLGLPKATNEGSLTEFTNVPESITYNVVFSENDNVMTLSIEAGSGVFWTYKLISQNVVSIPDTNFEAYLETHTANGDEVLIGDPSSMGDGVMNHLTLKSSVEGVTNLNVNDLGITSLIGIEAFSSLEDLYCQRNQLANLDVTKNSVLSILECESNQFTALDLSQNKVLKTIGCANNNLSELDVSQNLLLEGIWFTNNNITSLNVDANTNLKVYGFSDNPLTSLSIKNGNNKNIVYSTMQNLPSLSCITVDDENADNSNLNLDPAVAISNNCSGSVAIPDPIFEAALIELGLDTDETVNGQISQIDAENIYSLNIVDKGINDVTGIKYFVNLEQLFCNNNNLTELQLNTHTNLNGIWINNNPVTSINLKNCPSLVYLHISQNQLEAIDISSNPLLMELSIANNNLTSLDASNNPNLTFLRANGNDLYSINIENGNNLNFAAPEWWPYSFDVRFNYNLSCIQVDAGLVNNIPSDWAKENNTFYSEDGCNDVVPIPDPNFELALINAGIDTNGETGDVLRVEVHNITYLNLGGKEITDLTGLSAFKNLNHLIIYSNPISEIDLSSNTELEVLQAGANELTSLDISNNQKLRELWAWTNQLESLNTSNNPLLEELWLGQNNITALDLSNNSNLIGLEIHQNPITSIDFSKNLNLERLWAWETNLTGLNLSKNRSLNQLRVQDNLELSYLNVENGNNVNMDNFIVSGTSKLSCITADANVHENMTAFSDGRLNEDCRMVYIIDESFEQALIELEIDTDGIINHLISRVDAENTSAIIANFPLLPDGTTNVGADPRVTITTKIKDLTGLDAFTNLEVLECQGNQLTNLDISKNLALTKLECGWNQISNLDVSQNSTLEILGCHDNNLSSIDVSKNLALKGLWCSNNNITGLNLDVNTNLNLYGVSNNPLTYLSIKNGNNHNVTYSELLNLPNLLCITVDDETASYFTDKYFWKAVTDAGISFSNDCGTVYIPDVNFEQSLVDIGVDTDGLVNQLLSKTDAEAVNSLNLTNPLFDPSSGFANSLITNVTGKIDDLTGIEAFVNVTNLQLGYGALSSIDISNNVLLEELFLGDNQLESIDVSNNTVLKRFGVMRNPNLPTLDVSSNINLEELFIDNTLITTLDVSKNINLWKIYARWGNLTGLDLSKNTNLSDVRVRGSSNLTYLNIRNGNNINVTGFDVRDMPDLMCITTDDIQSQLMIDYSNGKTFNSDCGFVYIPDENFEQALLDQGIDTDDALNHLISRADAEAQVGRLGVSGRQISDLTGIEAFVNITELQAGDNQLTKINVSQNTELLKLWVYYNQLKALDLSNNTKLQRVSAGGNQISSFDSSSLIDMHTLLIWQNNLTSLDLTNNVNLTWLSAQNNQLSNIDLTNNFELNRLELGTNLFTETIDLSQNNKLTYFEAYNNKFKSLDLSNNTELTFLSLPTNELTELDLYNNTKLTEVVLANNQIEKIDFSFATELFQLVIPNNKLTLLDVSNNPILTALNIDNNIQLASLDMRNENNINIEFFNTENTPNLTCINADGVTLTEISQPMLDSGKSFSTDCGDFVNIPDENFELYLLELNIDSDGFLNGKILREDAEAVGTLNLTNPNFDSSAFANQDLINVPGQISDITGIEAFVNLTTLQVTNSLIEDIDVSNLTLLEVLWLNDNVLTSINVQSNINLTTLGVMRNNISGVLNVSQNMLLETLYAYNNAITDLVIYSNVNLKDLRVNNNSLTALNVSTNLALARIDAQYNTGLNMTFPAVELLTLTSLNLSGTGINRFNATLLPSLEWLLLNDNSLTNFNAAKAANIQHLRINNNQLGSLDVSGNLALVDLQISNNQLTDLNVANGFNSNMATMNATSNLLTCITADNDDITLAPYVNWGLDLGVQLSLNCKGEPEVVLIPDENFELALGGLDTNGVNGNILLSDALLIENLDVSGANISDLTGIESFVNLIALNCSNNSIANLPLGNSKGLTQLNASLNNIATIDLSQNTALTALDISYNKLSELTISSAKVFNSLIANNNLISLINLNDLTNLVDLDISFNLMTQVDATGLDQLATVNLSDNQLIELDMRNGTNTIITNFDAKNNNLVCIGVDDDTADFLNWDKDSATLYSVTGDCLPPVVNTQNITVQLDAKGVASISAVAIDNGSYDNATPTKNLVYSVNKTTFNCSDLGVNEVELTITDLEGHSARKSAQVTVEDIIAPTAKSLRSLTYDLNDASGTVNLTPEDINDGSSDNCDIQLMTIDPATFTMPGVYEVTLTVTDAGGNEATSITEVEITDSSISSIGLSFGKLKLTVYPVPFTDVINISFSEATDLATVSVSLLYFDQSDTGINFYANGINLISDSTTNLSQASGTIYWLRVTIGKKTQTIQIIKGGTN</sequence>
<dbReference type="Gene3D" id="3.80.10.10">
    <property type="entry name" value="Ribonuclease Inhibitor"/>
    <property type="match status" value="8"/>
</dbReference>
<dbReference type="SMART" id="SM00365">
    <property type="entry name" value="LRR_SD22"/>
    <property type="match status" value="15"/>
</dbReference>
<dbReference type="PANTHER" id="PTHR47566:SF1">
    <property type="entry name" value="PROTEIN NUD1"/>
    <property type="match status" value="1"/>
</dbReference>
<reference evidence="4 5" key="1">
    <citation type="submission" date="2017-06" db="EMBL/GenBank/DDBJ databases">
        <authorList>
            <person name="Kim H.J."/>
            <person name="Triplett B.A."/>
        </authorList>
    </citation>
    <scope>NUCLEOTIDE SEQUENCE [LARGE SCALE GENOMIC DNA]</scope>
    <source>
        <strain evidence="4 5">DSM 29150</strain>
    </source>
</reference>
<organism evidence="4 5">
    <name type="scientific">Lutibacter agarilyticus</name>
    <dbReference type="NCBI Taxonomy" id="1109740"/>
    <lineage>
        <taxon>Bacteria</taxon>
        <taxon>Pseudomonadati</taxon>
        <taxon>Bacteroidota</taxon>
        <taxon>Flavobacteriia</taxon>
        <taxon>Flavobacteriales</taxon>
        <taxon>Flavobacteriaceae</taxon>
        <taxon>Lutibacter</taxon>
    </lineage>
</organism>
<feature type="chain" id="PRO_5012285873" description="Por secretion system C-terminal sorting domain-containing protein" evidence="3">
    <location>
        <begin position="20"/>
        <end position="2578"/>
    </location>
</feature>
<feature type="signal peptide" evidence="3">
    <location>
        <begin position="1"/>
        <end position="19"/>
    </location>
</feature>
<evidence type="ECO:0000256" key="2">
    <source>
        <dbReference type="ARBA" id="ARBA00022737"/>
    </source>
</evidence>
<dbReference type="InterPro" id="IPR032675">
    <property type="entry name" value="LRR_dom_sf"/>
</dbReference>
<evidence type="ECO:0008006" key="6">
    <source>
        <dbReference type="Google" id="ProtNLM"/>
    </source>
</evidence>
<dbReference type="OrthoDB" id="3179827at2"/>
<proteinExistence type="predicted"/>